<dbReference type="Gene3D" id="3.50.40.10">
    <property type="entry name" value="Phenylalanyl-trna Synthetase, Chain B, domain 3"/>
    <property type="match status" value="1"/>
</dbReference>
<dbReference type="SMART" id="SM00874">
    <property type="entry name" value="B5"/>
    <property type="match status" value="1"/>
</dbReference>
<dbReference type="InterPro" id="IPR004532">
    <property type="entry name" value="Phe-tRNA-ligase_IIc_bsu_bact"/>
</dbReference>
<evidence type="ECO:0000256" key="8">
    <source>
        <dbReference type="ARBA" id="ARBA00022917"/>
    </source>
</evidence>
<keyword evidence="6 11" id="KW-0067">ATP-binding</keyword>
<dbReference type="InterPro" id="IPR045864">
    <property type="entry name" value="aa-tRNA-synth_II/BPL/LPL"/>
</dbReference>
<evidence type="ECO:0000313" key="14">
    <source>
        <dbReference type="EMBL" id="PIV25461.1"/>
    </source>
</evidence>
<keyword evidence="7 11" id="KW-0460">Magnesium</keyword>
<dbReference type="SUPFAM" id="SSF54991">
    <property type="entry name" value="Anticodon-binding domain of PheRS"/>
    <property type="match status" value="1"/>
</dbReference>
<feature type="binding site" evidence="11">
    <location>
        <position position="342"/>
    </location>
    <ligand>
        <name>Mg(2+)</name>
        <dbReference type="ChEBI" id="CHEBI:18420"/>
        <note>shared with alpha subunit</note>
    </ligand>
</feature>
<comment type="subcellular location">
    <subcellularLocation>
        <location evidence="11">Cytoplasm</location>
    </subcellularLocation>
</comment>
<proteinExistence type="inferred from homology"/>
<dbReference type="SUPFAM" id="SSF46955">
    <property type="entry name" value="Putative DNA-binding domain"/>
    <property type="match status" value="2"/>
</dbReference>
<gene>
    <name evidence="11" type="primary">pheT</name>
    <name evidence="14" type="ORF">COS38_01495</name>
</gene>
<organism evidence="14 15">
    <name type="scientific">Candidatus Berkelbacteria bacterium CG03_land_8_20_14_0_80_40_36</name>
    <dbReference type="NCBI Taxonomy" id="1974509"/>
    <lineage>
        <taxon>Bacteria</taxon>
        <taxon>Candidatus Berkelbacteria</taxon>
    </lineage>
</organism>
<dbReference type="InterPro" id="IPR005147">
    <property type="entry name" value="tRNA_synthase_B5-dom"/>
</dbReference>
<evidence type="ECO:0000313" key="15">
    <source>
        <dbReference type="Proteomes" id="UP000229966"/>
    </source>
</evidence>
<dbReference type="GO" id="GO:0005524">
    <property type="term" value="F:ATP binding"/>
    <property type="evidence" value="ECO:0007669"/>
    <property type="project" value="UniProtKB-UniRule"/>
</dbReference>
<feature type="binding site" evidence="11">
    <location>
        <position position="343"/>
    </location>
    <ligand>
        <name>Mg(2+)</name>
        <dbReference type="ChEBI" id="CHEBI:18420"/>
        <note>shared with alpha subunit</note>
    </ligand>
</feature>
<dbReference type="InterPro" id="IPR005121">
    <property type="entry name" value="Fdx_antiC-bd"/>
</dbReference>
<dbReference type="HAMAP" id="MF_00283">
    <property type="entry name" value="Phe_tRNA_synth_beta1"/>
    <property type="match status" value="1"/>
</dbReference>
<evidence type="ECO:0000256" key="3">
    <source>
        <dbReference type="ARBA" id="ARBA00022598"/>
    </source>
</evidence>
<reference evidence="15" key="1">
    <citation type="submission" date="2017-09" db="EMBL/GenBank/DDBJ databases">
        <title>Depth-based differentiation of microbial function through sediment-hosted aquifers and enrichment of novel symbionts in the deep terrestrial subsurface.</title>
        <authorList>
            <person name="Probst A.J."/>
            <person name="Ladd B."/>
            <person name="Jarett J.K."/>
            <person name="Geller-Mcgrath D.E."/>
            <person name="Sieber C.M.K."/>
            <person name="Emerson J.B."/>
            <person name="Anantharaman K."/>
            <person name="Thomas B.C."/>
            <person name="Malmstrom R."/>
            <person name="Stieglmeier M."/>
            <person name="Klingl A."/>
            <person name="Woyke T."/>
            <person name="Ryan C.M."/>
            <person name="Banfield J.F."/>
        </authorList>
    </citation>
    <scope>NUCLEOTIDE SEQUENCE [LARGE SCALE GENOMIC DNA]</scope>
</reference>
<dbReference type="InterPro" id="IPR005146">
    <property type="entry name" value="B3/B4_tRNA-bd"/>
</dbReference>
<feature type="binding site" evidence="11">
    <location>
        <position position="339"/>
    </location>
    <ligand>
        <name>Mg(2+)</name>
        <dbReference type="ChEBI" id="CHEBI:18420"/>
        <note>shared with alpha subunit</note>
    </ligand>
</feature>
<comment type="similarity">
    <text evidence="1 11">Belongs to the phenylalanyl-tRNA synthetase beta subunit family. Type 1 subfamily.</text>
</comment>
<evidence type="ECO:0000256" key="9">
    <source>
        <dbReference type="ARBA" id="ARBA00023146"/>
    </source>
</evidence>
<comment type="cofactor">
    <cofactor evidence="11">
        <name>Mg(2+)</name>
        <dbReference type="ChEBI" id="CHEBI:18420"/>
    </cofactor>
    <text evidence="11">Binds 2 magnesium ions per tetramer.</text>
</comment>
<dbReference type="SMART" id="SM00873">
    <property type="entry name" value="B3_4"/>
    <property type="match status" value="1"/>
</dbReference>
<dbReference type="InterPro" id="IPR009061">
    <property type="entry name" value="DNA-bd_dom_put_sf"/>
</dbReference>
<evidence type="ECO:0000256" key="6">
    <source>
        <dbReference type="ARBA" id="ARBA00022840"/>
    </source>
</evidence>
<protein>
    <recommendedName>
        <fullName evidence="11">Phenylalanine--tRNA ligase beta subunit</fullName>
        <ecNumber evidence="11">6.1.1.20</ecNumber>
    </recommendedName>
    <alternativeName>
        <fullName evidence="11">Phenylalanyl-tRNA synthetase beta subunit</fullName>
        <shortName evidence="11">PheRS</shortName>
    </alternativeName>
</protein>
<evidence type="ECO:0000256" key="11">
    <source>
        <dbReference type="HAMAP-Rule" id="MF_00283"/>
    </source>
</evidence>
<evidence type="ECO:0000256" key="1">
    <source>
        <dbReference type="ARBA" id="ARBA00008653"/>
    </source>
</evidence>
<keyword evidence="3 11" id="KW-0436">Ligase</keyword>
<evidence type="ECO:0000256" key="7">
    <source>
        <dbReference type="ARBA" id="ARBA00022842"/>
    </source>
</evidence>
<evidence type="ECO:0000256" key="4">
    <source>
        <dbReference type="ARBA" id="ARBA00022723"/>
    </source>
</evidence>
<dbReference type="Pfam" id="PF03483">
    <property type="entry name" value="B3_4"/>
    <property type="match status" value="1"/>
</dbReference>
<dbReference type="Gene3D" id="3.30.70.380">
    <property type="entry name" value="Ferrodoxin-fold anticodon-binding domain"/>
    <property type="match status" value="1"/>
</dbReference>
<evidence type="ECO:0000256" key="2">
    <source>
        <dbReference type="ARBA" id="ARBA00011209"/>
    </source>
</evidence>
<dbReference type="InterPro" id="IPR036690">
    <property type="entry name" value="Fdx_antiC-bd_sf"/>
</dbReference>
<dbReference type="EC" id="6.1.1.20" evidence="11"/>
<keyword evidence="9 11" id="KW-0030">Aminoacyl-tRNA synthetase</keyword>
<dbReference type="PANTHER" id="PTHR10947">
    <property type="entry name" value="PHENYLALANYL-TRNA SYNTHETASE BETA CHAIN AND LEUCINE-RICH REPEAT-CONTAINING PROTEIN 47"/>
    <property type="match status" value="1"/>
</dbReference>
<dbReference type="Gene3D" id="3.30.930.10">
    <property type="entry name" value="Bira Bifunctional Protein, Domain 2"/>
    <property type="match status" value="1"/>
</dbReference>
<dbReference type="SMART" id="SM00896">
    <property type="entry name" value="FDX-ACB"/>
    <property type="match status" value="1"/>
</dbReference>
<name>A0A2M7CII9_9BACT</name>
<dbReference type="GO" id="GO:0006432">
    <property type="term" value="P:phenylalanyl-tRNA aminoacylation"/>
    <property type="evidence" value="ECO:0007669"/>
    <property type="project" value="UniProtKB-UniRule"/>
</dbReference>
<dbReference type="InterPro" id="IPR041616">
    <property type="entry name" value="PheRS_beta_core"/>
</dbReference>
<keyword evidence="8 11" id="KW-0648">Protein biosynthesis</keyword>
<dbReference type="Pfam" id="PF17759">
    <property type="entry name" value="tRNA_synthFbeta"/>
    <property type="match status" value="1"/>
</dbReference>
<dbReference type="Proteomes" id="UP000229966">
    <property type="component" value="Unassembled WGS sequence"/>
</dbReference>
<evidence type="ECO:0000259" key="12">
    <source>
        <dbReference type="PROSITE" id="PS51447"/>
    </source>
</evidence>
<keyword evidence="4 11" id="KW-0479">Metal-binding</keyword>
<keyword evidence="5 11" id="KW-0547">Nucleotide-binding</keyword>
<dbReference type="SUPFAM" id="SSF56037">
    <property type="entry name" value="PheT/TilS domain"/>
    <property type="match status" value="1"/>
</dbReference>
<dbReference type="GO" id="GO:0000287">
    <property type="term" value="F:magnesium ion binding"/>
    <property type="evidence" value="ECO:0007669"/>
    <property type="project" value="UniProtKB-UniRule"/>
</dbReference>
<dbReference type="GO" id="GO:0009328">
    <property type="term" value="C:phenylalanine-tRNA ligase complex"/>
    <property type="evidence" value="ECO:0007669"/>
    <property type="project" value="TreeGrafter"/>
</dbReference>
<dbReference type="PANTHER" id="PTHR10947:SF0">
    <property type="entry name" value="PHENYLALANINE--TRNA LIGASE BETA SUBUNIT"/>
    <property type="match status" value="1"/>
</dbReference>
<dbReference type="EMBL" id="PEUM01000039">
    <property type="protein sequence ID" value="PIV25461.1"/>
    <property type="molecule type" value="Genomic_DNA"/>
</dbReference>
<dbReference type="GO" id="GO:0004826">
    <property type="term" value="F:phenylalanine-tRNA ligase activity"/>
    <property type="evidence" value="ECO:0007669"/>
    <property type="project" value="UniProtKB-UniRule"/>
</dbReference>
<dbReference type="SUPFAM" id="SSF55681">
    <property type="entry name" value="Class II aaRS and biotin synthetases"/>
    <property type="match status" value="1"/>
</dbReference>
<comment type="caution">
    <text evidence="14">The sequence shown here is derived from an EMBL/GenBank/DDBJ whole genome shotgun (WGS) entry which is preliminary data.</text>
</comment>
<dbReference type="AlphaFoldDB" id="A0A2M7CII9"/>
<evidence type="ECO:0000259" key="13">
    <source>
        <dbReference type="PROSITE" id="PS51483"/>
    </source>
</evidence>
<feature type="domain" description="B5" evidence="13">
    <location>
        <begin position="284"/>
        <end position="355"/>
    </location>
</feature>
<dbReference type="GO" id="GO:0003723">
    <property type="term" value="F:RNA binding"/>
    <property type="evidence" value="ECO:0007669"/>
    <property type="project" value="InterPro"/>
</dbReference>
<accession>A0A2M7CII9</accession>
<feature type="binding site" evidence="11">
    <location>
        <position position="333"/>
    </location>
    <ligand>
        <name>Mg(2+)</name>
        <dbReference type="ChEBI" id="CHEBI:18420"/>
        <note>shared with alpha subunit</note>
    </ligand>
</feature>
<dbReference type="PROSITE" id="PS51483">
    <property type="entry name" value="B5"/>
    <property type="match status" value="1"/>
</dbReference>
<dbReference type="InterPro" id="IPR020825">
    <property type="entry name" value="Phe-tRNA_synthase-like_B3/B4"/>
</dbReference>
<keyword evidence="11" id="KW-0963">Cytoplasm</keyword>
<dbReference type="InterPro" id="IPR045060">
    <property type="entry name" value="Phe-tRNA-ligase_IIc_bsu"/>
</dbReference>
<evidence type="ECO:0000256" key="10">
    <source>
        <dbReference type="ARBA" id="ARBA00049255"/>
    </source>
</evidence>
<comment type="catalytic activity">
    <reaction evidence="10 11">
        <text>tRNA(Phe) + L-phenylalanine + ATP = L-phenylalanyl-tRNA(Phe) + AMP + diphosphate + H(+)</text>
        <dbReference type="Rhea" id="RHEA:19413"/>
        <dbReference type="Rhea" id="RHEA-COMP:9668"/>
        <dbReference type="Rhea" id="RHEA-COMP:9699"/>
        <dbReference type="ChEBI" id="CHEBI:15378"/>
        <dbReference type="ChEBI" id="CHEBI:30616"/>
        <dbReference type="ChEBI" id="CHEBI:33019"/>
        <dbReference type="ChEBI" id="CHEBI:58095"/>
        <dbReference type="ChEBI" id="CHEBI:78442"/>
        <dbReference type="ChEBI" id="CHEBI:78531"/>
        <dbReference type="ChEBI" id="CHEBI:456215"/>
        <dbReference type="EC" id="6.1.1.20"/>
    </reaction>
</comment>
<dbReference type="Gene3D" id="3.30.56.10">
    <property type="match status" value="2"/>
</dbReference>
<feature type="domain" description="FDX-ACB" evidence="12">
    <location>
        <begin position="535"/>
        <end position="627"/>
    </location>
</feature>
<dbReference type="Pfam" id="PF03484">
    <property type="entry name" value="B5"/>
    <property type="match status" value="1"/>
</dbReference>
<dbReference type="Pfam" id="PF03147">
    <property type="entry name" value="FDX-ACB"/>
    <property type="match status" value="1"/>
</dbReference>
<evidence type="ECO:0000256" key="5">
    <source>
        <dbReference type="ARBA" id="ARBA00022741"/>
    </source>
</evidence>
<comment type="subunit">
    <text evidence="2 11">Tetramer of two alpha and two beta subunits.</text>
</comment>
<sequence>MKLPINELKKYVSVKHSNKELVEIFLSLGFEGELIDDGIIDLEITPNRGDCACVLGLAREYAAKTDQKINFPQLANNAQYNNKAQIKEIYIQDTRACPRYTGAVINGVKVKSSSPTLQARIRSFGMDPINNVVDITNLVMMEQGIPMHSFDFDLIKGNKMTIREAKEGETLMTLDKKINHLVSGVMVIEDAGGLMDLAGIMGGERSSIKATSTKILLQAAVFDRKIIRQTAKLLDKNTEASYRYERGIDAEKTKEAIEMAIKLLKNECSQIKIVEKIDINNLSKEKKIIEFNAGKVKKLLGIKIDQKFIEKKFNSLGIKKINGKYKAPSWRHDLLIEEDLIEEIARMFDLTKIKPQQFTKTNLNCRSINKSYYQKLKIKNRLIEQGFTEILSYTFISDRDFGWLNLDKQKMLTPIKAVSKEFNYLRPSLLVGMLKVFSQNRWCYSDGMKLFEIGSVFYLKEMSHIAIASYTLNDIAQYTKEKNKIIFVDDSHSLYRQYNLKKAFYFLEMDLSIFPKNINHNIQRLNLTNDFNNVSDFPPMIRDIAIVVDGKISSDIIMTEIKKADKSIKLVEQFDEFTSSKFEVGKKSLAYHLIFDNKKRTMAKEESDRALGKIIEKLKNKFQAKLRE</sequence>
<dbReference type="PROSITE" id="PS51447">
    <property type="entry name" value="FDX_ACB"/>
    <property type="match status" value="1"/>
</dbReference>